<proteinExistence type="predicted"/>
<dbReference type="PANTHER" id="PTHR13343:SF18">
    <property type="entry name" value="PENTATRICOPEPTIDE REPEAT (PPR) SUPERFAMILY PROTEIN"/>
    <property type="match status" value="1"/>
</dbReference>
<dbReference type="PANTHER" id="PTHR13343">
    <property type="entry name" value="CREG1 PROTEIN"/>
    <property type="match status" value="1"/>
</dbReference>
<keyword evidence="3" id="KW-1185">Reference proteome</keyword>
<dbReference type="InterPro" id="IPR019595">
    <property type="entry name" value="DUF2470"/>
</dbReference>
<sequence length="451" mass="51115">MAIVAAAAAASPISLDCSSSNVGSARWLHSPRQCHRVSELTNISFGRKRSLFGARYGKWLFTEHNQCSTKVPVAADYSDSVPNSSSSMSNKGYHPLEELKSTRSMRETELTAAEKARTTLQIHYDALVVLPGTVHCEPYEQTSWADYRYIVDDFGDLFFEIFDRENILHDREASNPANALIGIDIPTYQARTVGGQRENEDFLMFEDFLEDDDYYEITDAEMSDIQEDRWTTDASSWVHPLHFAKCITKAINAEFDKKMDKPSNGLSVFGCLHRVSIDDESYLRRVFFDGSDGYDSGWKDTEMSSLNPEPVEHTFTSSIYQMEIIRIDLFSIYGVQSKIDLRDFRGAKPDVLWPATSVILGHFSNRDQICNNALKNLCKKKGIFVERANLIGVDSLGMDVRASSGSEVQTYRFPFKSRADSAAAAKKQIQQLLFPRSWRKKFPNLDDQLRS</sequence>
<dbReference type="EnsemblPlants" id="Kaladp0008s0212.1.v1.1">
    <property type="protein sequence ID" value="Kaladp0008s0212.1.v1.1"/>
    <property type="gene ID" value="Kaladp0008s0212.v1.1"/>
</dbReference>
<dbReference type="InterPro" id="IPR037119">
    <property type="entry name" value="Haem_oxidase_HugZ-like_sf"/>
</dbReference>
<dbReference type="Gramene" id="Kaladp0008s0212.1.v1.1">
    <property type="protein sequence ID" value="Kaladp0008s0212.1.v1.1"/>
    <property type="gene ID" value="Kaladp0008s0212.v1.1"/>
</dbReference>
<name>A0A7N0RBZ7_KALFE</name>
<organism evidence="2 3">
    <name type="scientific">Kalanchoe fedtschenkoi</name>
    <name type="common">Lavender scallops</name>
    <name type="synonym">South American air plant</name>
    <dbReference type="NCBI Taxonomy" id="63787"/>
    <lineage>
        <taxon>Eukaryota</taxon>
        <taxon>Viridiplantae</taxon>
        <taxon>Streptophyta</taxon>
        <taxon>Embryophyta</taxon>
        <taxon>Tracheophyta</taxon>
        <taxon>Spermatophyta</taxon>
        <taxon>Magnoliopsida</taxon>
        <taxon>eudicotyledons</taxon>
        <taxon>Gunneridae</taxon>
        <taxon>Pentapetalae</taxon>
        <taxon>Saxifragales</taxon>
        <taxon>Crassulaceae</taxon>
        <taxon>Kalanchoe</taxon>
    </lineage>
</organism>
<dbReference type="OMA" id="DECKREP"/>
<dbReference type="Gene3D" id="3.20.180.10">
    <property type="entry name" value="PNP-oxidase-like"/>
    <property type="match status" value="1"/>
</dbReference>
<dbReference type="AlphaFoldDB" id="A0A7N0RBZ7"/>
<dbReference type="SUPFAM" id="SSF50475">
    <property type="entry name" value="FMN-binding split barrel"/>
    <property type="match status" value="1"/>
</dbReference>
<accession>A0A7N0RBZ7</accession>
<protein>
    <recommendedName>
        <fullName evidence="1">DUF2470 domain-containing protein</fullName>
    </recommendedName>
</protein>
<dbReference type="Pfam" id="PF10615">
    <property type="entry name" value="DUF2470"/>
    <property type="match status" value="1"/>
</dbReference>
<evidence type="ECO:0000259" key="1">
    <source>
        <dbReference type="Pfam" id="PF10615"/>
    </source>
</evidence>
<evidence type="ECO:0000313" key="3">
    <source>
        <dbReference type="Proteomes" id="UP000594263"/>
    </source>
</evidence>
<dbReference type="Proteomes" id="UP000594263">
    <property type="component" value="Unplaced"/>
</dbReference>
<evidence type="ECO:0000313" key="2">
    <source>
        <dbReference type="EnsemblPlants" id="Kaladp0008s0212.1.v1.1"/>
    </source>
</evidence>
<feature type="domain" description="DUF2470" evidence="1">
    <location>
        <begin position="385"/>
        <end position="430"/>
    </location>
</feature>
<reference evidence="2" key="1">
    <citation type="submission" date="2021-01" db="UniProtKB">
        <authorList>
            <consortium name="EnsemblPlants"/>
        </authorList>
    </citation>
    <scope>IDENTIFICATION</scope>
</reference>